<name>E3T6M9_9BACT</name>
<reference evidence="1" key="1">
    <citation type="submission" date="2009-12" db="EMBL/GenBank/DDBJ databases">
        <authorList>
            <person name="Kielak A."/>
            <person name="van Veen J.A."/>
            <person name="Kowalchuk G.A."/>
        </authorList>
    </citation>
    <scope>NUCLEOTIDE SEQUENCE</scope>
</reference>
<reference evidence="1" key="2">
    <citation type="journal article" date="2010" name="Appl. Environ. Microbiol.">
        <title>Comparative analysis of acidobacterial genomic fragments from terrestrial and aquatic metagenomic libraries, with emphasis on acidobacteria subdivision 6.</title>
        <authorList>
            <person name="Kielak A.M."/>
            <person name="van Veen J.A."/>
            <person name="Kowalchuk G.A."/>
        </authorList>
    </citation>
    <scope>NUCLEOTIDE SEQUENCE</scope>
</reference>
<protein>
    <submittedName>
        <fullName evidence="1">Uncharacterized protein</fullName>
    </submittedName>
</protein>
<evidence type="ECO:0000313" key="1">
    <source>
        <dbReference type="EMBL" id="ADC35973.1"/>
    </source>
</evidence>
<organism evidence="1">
    <name type="scientific">uncultured bacterium 148</name>
    <dbReference type="NCBI Taxonomy" id="698380"/>
    <lineage>
        <taxon>Bacteria</taxon>
        <taxon>environmental samples</taxon>
    </lineage>
</organism>
<dbReference type="AlphaFoldDB" id="E3T6M9"/>
<sequence length="73" mass="7755">MVVGLAIGGLRSGGVDGWREVAGDVGDLEGIDQERVVRQARIPLAALGVEDPERRPSPRRPVAVVQVLLTSEI</sequence>
<accession>E3T6M9</accession>
<proteinExistence type="predicted"/>
<dbReference type="EMBL" id="GU260707">
    <property type="protein sequence ID" value="ADC35973.1"/>
    <property type="molecule type" value="Genomic_DNA"/>
</dbReference>